<keyword evidence="3 7" id="KW-0732">Signal</keyword>
<dbReference type="Pfam" id="PF03180">
    <property type="entry name" value="Lipoprotein_9"/>
    <property type="match status" value="1"/>
</dbReference>
<keyword evidence="5" id="KW-0564">Palmitate</keyword>
<dbReference type="CDD" id="cd13597">
    <property type="entry name" value="PBP2_lipoprotein_Tp32"/>
    <property type="match status" value="1"/>
</dbReference>
<dbReference type="PANTHER" id="PTHR30429">
    <property type="entry name" value="D-METHIONINE-BINDING LIPOPROTEIN METQ"/>
    <property type="match status" value="1"/>
</dbReference>
<dbReference type="EMBL" id="FORI01000003">
    <property type="protein sequence ID" value="SFI63411.1"/>
    <property type="molecule type" value="Genomic_DNA"/>
</dbReference>
<dbReference type="Proteomes" id="UP000182737">
    <property type="component" value="Unassembled WGS sequence"/>
</dbReference>
<evidence type="ECO:0000256" key="2">
    <source>
        <dbReference type="ARBA" id="ARBA00008973"/>
    </source>
</evidence>
<evidence type="ECO:0000256" key="5">
    <source>
        <dbReference type="ARBA" id="ARBA00023139"/>
    </source>
</evidence>
<feature type="signal peptide" evidence="7">
    <location>
        <begin position="1"/>
        <end position="19"/>
    </location>
</feature>
<accession>A0A1I3JT31</accession>
<dbReference type="GO" id="GO:0016020">
    <property type="term" value="C:membrane"/>
    <property type="evidence" value="ECO:0007669"/>
    <property type="project" value="UniProtKB-SubCell"/>
</dbReference>
<dbReference type="RefSeq" id="WP_074931066.1">
    <property type="nucleotide sequence ID" value="NZ_FORI01000003.1"/>
</dbReference>
<comment type="similarity">
    <text evidence="2">Belongs to the NlpA lipoprotein family.</text>
</comment>
<evidence type="ECO:0000256" key="6">
    <source>
        <dbReference type="ARBA" id="ARBA00023288"/>
    </source>
</evidence>
<dbReference type="NCBIfam" id="TIGR00363">
    <property type="entry name" value="MetQ/NlpA family lipoprotein"/>
    <property type="match status" value="1"/>
</dbReference>
<proteinExistence type="inferred from homology"/>
<dbReference type="AlphaFoldDB" id="A0A1I3JT31"/>
<evidence type="ECO:0000256" key="3">
    <source>
        <dbReference type="ARBA" id="ARBA00022729"/>
    </source>
</evidence>
<dbReference type="PANTHER" id="PTHR30429:SF0">
    <property type="entry name" value="METHIONINE-BINDING LIPOPROTEIN METQ"/>
    <property type="match status" value="1"/>
</dbReference>
<dbReference type="OrthoDB" id="9812878at2"/>
<evidence type="ECO:0000256" key="4">
    <source>
        <dbReference type="ARBA" id="ARBA00023136"/>
    </source>
</evidence>
<evidence type="ECO:0000313" key="8">
    <source>
        <dbReference type="EMBL" id="SFI63411.1"/>
    </source>
</evidence>
<sequence length="258" mass="27655">MKKIIAFTAAVLAAASLFAASIKVGATPEPHADLLNLIKDDLKAEGVDLKIIEFTDYVTPNEAVESGEIDANYFQHIPYLESFNSERGYHLVNAGGIHVEPIALYSKKVKSLSALKNKAKIAIPNDPTNEGRALLLLADAGLITLDPKAGIEATVQDITSNPKKLKFVEVEAASLPRVLADVDAAVINGNYAIPAGLSARKDGLYVEGSSSPYVNVIAVKAGNENKAEIKALVKALQSEKVRKYIEEKYPNGEVVVVF</sequence>
<dbReference type="PIRSF" id="PIRSF002854">
    <property type="entry name" value="MetQ"/>
    <property type="match status" value="1"/>
</dbReference>
<comment type="subcellular location">
    <subcellularLocation>
        <location evidence="1">Membrane</location>
        <topology evidence="1">Lipid-anchor</topology>
    </subcellularLocation>
</comment>
<evidence type="ECO:0000256" key="1">
    <source>
        <dbReference type="ARBA" id="ARBA00004635"/>
    </source>
</evidence>
<evidence type="ECO:0000256" key="7">
    <source>
        <dbReference type="SAM" id="SignalP"/>
    </source>
</evidence>
<gene>
    <name evidence="8" type="ORF">SAMN04487775_103227</name>
</gene>
<dbReference type="SUPFAM" id="SSF53850">
    <property type="entry name" value="Periplasmic binding protein-like II"/>
    <property type="match status" value="1"/>
</dbReference>
<feature type="chain" id="PRO_5010209561" evidence="7">
    <location>
        <begin position="20"/>
        <end position="258"/>
    </location>
</feature>
<reference evidence="9" key="1">
    <citation type="submission" date="2016-10" db="EMBL/GenBank/DDBJ databases">
        <authorList>
            <person name="Varghese N."/>
            <person name="Submissions S."/>
        </authorList>
    </citation>
    <scope>NUCLEOTIDE SEQUENCE [LARGE SCALE GENOMIC DNA]</scope>
    <source>
        <strain evidence="9">XBD1002</strain>
    </source>
</reference>
<keyword evidence="9" id="KW-1185">Reference proteome</keyword>
<keyword evidence="4" id="KW-0472">Membrane</keyword>
<organism evidence="8 9">
    <name type="scientific">Treponema bryantii</name>
    <dbReference type="NCBI Taxonomy" id="163"/>
    <lineage>
        <taxon>Bacteria</taxon>
        <taxon>Pseudomonadati</taxon>
        <taxon>Spirochaetota</taxon>
        <taxon>Spirochaetia</taxon>
        <taxon>Spirochaetales</taxon>
        <taxon>Treponemataceae</taxon>
        <taxon>Treponema</taxon>
    </lineage>
</organism>
<evidence type="ECO:0000313" key="9">
    <source>
        <dbReference type="Proteomes" id="UP000182737"/>
    </source>
</evidence>
<keyword evidence="6" id="KW-0449">Lipoprotein</keyword>
<dbReference type="InterPro" id="IPR004872">
    <property type="entry name" value="Lipoprotein_NlpA"/>
</dbReference>
<dbReference type="Gene3D" id="3.40.190.10">
    <property type="entry name" value="Periplasmic binding protein-like II"/>
    <property type="match status" value="2"/>
</dbReference>
<protein>
    <submittedName>
        <fullName evidence="8">D-methionine transport system substrate-binding protein</fullName>
    </submittedName>
</protein>
<name>A0A1I3JT31_9SPIR</name>